<name>A0A1K1QE27_9BACT</name>
<reference evidence="2 4" key="2">
    <citation type="submission" date="2023-11" db="EMBL/GenBank/DDBJ databases">
        <title>MicrobeMod: A computational toolkit for identifying prokaryotic methylation and restriction-modification with nanopore sequencing.</title>
        <authorList>
            <person name="Crits-Christoph A."/>
            <person name="Kang S.C."/>
            <person name="Lee H."/>
            <person name="Ostrov N."/>
        </authorList>
    </citation>
    <scope>NUCLEOTIDE SEQUENCE [LARGE SCALE GENOMIC DNA]</scope>
    <source>
        <strain evidence="2 4">ATCC 23090</strain>
    </source>
</reference>
<gene>
    <name evidence="1" type="ORF">SAMN05661012_02729</name>
    <name evidence="2" type="ORF">SR876_16070</name>
</gene>
<protein>
    <submittedName>
        <fullName evidence="1">Uncharacterized protein</fullName>
    </submittedName>
</protein>
<dbReference type="RefSeq" id="WP_072360848.1">
    <property type="nucleotide sequence ID" value="NZ_CP139972.1"/>
</dbReference>
<dbReference type="OrthoDB" id="880927at2"/>
<evidence type="ECO:0000313" key="2">
    <source>
        <dbReference type="EMBL" id="WQG93038.1"/>
    </source>
</evidence>
<sequence>MAIVKDNVLLSLVRGTLGNQLTIYERNGQIIMAKKRGPSTKKPTQKQLEARYRMQVAAAYAKQMLKDPELKAYYKSKAGVGQNAWNMAIKDAYNSPEVQGIRFEDTTVVVHAKDEFRIAEVEVQVLDAAGVLLERGKAVLGRNGVDWYYRVAVLPPGGLVRVVAVDLPGNETVREVRLE</sequence>
<evidence type="ECO:0000313" key="1">
    <source>
        <dbReference type="EMBL" id="SFW57945.1"/>
    </source>
</evidence>
<dbReference type="Proteomes" id="UP000183788">
    <property type="component" value="Unassembled WGS sequence"/>
</dbReference>
<evidence type="ECO:0000313" key="4">
    <source>
        <dbReference type="Proteomes" id="UP001326715"/>
    </source>
</evidence>
<dbReference type="Proteomes" id="UP001326715">
    <property type="component" value="Chromosome"/>
</dbReference>
<evidence type="ECO:0000313" key="3">
    <source>
        <dbReference type="Proteomes" id="UP000183788"/>
    </source>
</evidence>
<keyword evidence="4" id="KW-1185">Reference proteome</keyword>
<organism evidence="1 3">
    <name type="scientific">Chitinophaga sancti</name>
    <dbReference type="NCBI Taxonomy" id="1004"/>
    <lineage>
        <taxon>Bacteria</taxon>
        <taxon>Pseudomonadati</taxon>
        <taxon>Bacteroidota</taxon>
        <taxon>Chitinophagia</taxon>
        <taxon>Chitinophagales</taxon>
        <taxon>Chitinophagaceae</taxon>
        <taxon>Chitinophaga</taxon>
    </lineage>
</organism>
<accession>A0A1K1QE27</accession>
<dbReference type="EMBL" id="FPIZ01000007">
    <property type="protein sequence ID" value="SFW57945.1"/>
    <property type="molecule type" value="Genomic_DNA"/>
</dbReference>
<reference evidence="1 3" key="1">
    <citation type="submission" date="2016-11" db="EMBL/GenBank/DDBJ databases">
        <authorList>
            <person name="Jaros S."/>
            <person name="Januszkiewicz K."/>
            <person name="Wedrychowicz H."/>
        </authorList>
    </citation>
    <scope>NUCLEOTIDE SEQUENCE [LARGE SCALE GENOMIC DNA]</scope>
    <source>
        <strain evidence="1 3">DSM 784</strain>
    </source>
</reference>
<dbReference type="AlphaFoldDB" id="A0A1K1QE27"/>
<proteinExistence type="predicted"/>
<dbReference type="EMBL" id="CP140154">
    <property type="protein sequence ID" value="WQG93038.1"/>
    <property type="molecule type" value="Genomic_DNA"/>
</dbReference>